<proteinExistence type="predicted"/>
<accession>A0A9P9YQK8</accession>
<protein>
    <submittedName>
        <fullName evidence="1">Uncharacterized protein</fullName>
    </submittedName>
</protein>
<evidence type="ECO:0000313" key="1">
    <source>
        <dbReference type="EMBL" id="KAI8041334.1"/>
    </source>
</evidence>
<dbReference type="EMBL" id="JAMKOV010000003">
    <property type="protein sequence ID" value="KAI8041334.1"/>
    <property type="molecule type" value="Genomic_DNA"/>
</dbReference>
<organism evidence="1 2">
    <name type="scientific">Drosophila gunungcola</name>
    <name type="common">fruit fly</name>
    <dbReference type="NCBI Taxonomy" id="103775"/>
    <lineage>
        <taxon>Eukaryota</taxon>
        <taxon>Metazoa</taxon>
        <taxon>Ecdysozoa</taxon>
        <taxon>Arthropoda</taxon>
        <taxon>Hexapoda</taxon>
        <taxon>Insecta</taxon>
        <taxon>Pterygota</taxon>
        <taxon>Neoptera</taxon>
        <taxon>Endopterygota</taxon>
        <taxon>Diptera</taxon>
        <taxon>Brachycera</taxon>
        <taxon>Muscomorpha</taxon>
        <taxon>Ephydroidea</taxon>
        <taxon>Drosophilidae</taxon>
        <taxon>Drosophila</taxon>
        <taxon>Sophophora</taxon>
    </lineage>
</organism>
<evidence type="ECO:0000313" key="2">
    <source>
        <dbReference type="Proteomes" id="UP001059596"/>
    </source>
</evidence>
<keyword evidence="2" id="KW-1185">Reference proteome</keyword>
<gene>
    <name evidence="1" type="ORF">M5D96_005591</name>
</gene>
<feature type="non-terminal residue" evidence="1">
    <location>
        <position position="1"/>
    </location>
</feature>
<sequence length="44" mass="5027">YLKPKRNTGPDLQLSVTLLENDLHTFSFLLKKHNVMLSNQSLDG</sequence>
<name>A0A9P9YQK8_9MUSC</name>
<dbReference type="AlphaFoldDB" id="A0A9P9YQK8"/>
<comment type="caution">
    <text evidence="1">The sequence shown here is derived from an EMBL/GenBank/DDBJ whole genome shotgun (WGS) entry which is preliminary data.</text>
</comment>
<reference evidence="1" key="1">
    <citation type="journal article" date="2023" name="Genome Biol. Evol.">
        <title>Long-read-based Genome Assembly of Drosophila gunungcola Reveals Fewer Chemosensory Genes in Flower-breeding Species.</title>
        <authorList>
            <person name="Negi A."/>
            <person name="Liao B.Y."/>
            <person name="Yeh S.D."/>
        </authorList>
    </citation>
    <scope>NUCLEOTIDE SEQUENCE</scope>
    <source>
        <strain evidence="1">Sukarami</strain>
    </source>
</reference>
<dbReference type="Proteomes" id="UP001059596">
    <property type="component" value="Unassembled WGS sequence"/>
</dbReference>